<keyword evidence="6" id="KW-1185">Reference proteome</keyword>
<dbReference type="PATRIC" id="fig|1262449.3.peg.635"/>
<dbReference type="Proteomes" id="UP000030905">
    <property type="component" value="Chromosome"/>
</dbReference>
<reference evidence="4 5" key="3">
    <citation type="journal article" name="Genome Announc.">
        <title>Improved Draft Genome Sequence of Clostridium pasteurianum Strain ATCC 6013 (DSM 525) Using a Hybrid Next-Generation Sequencing Approach.</title>
        <authorList>
            <person name="Pyne M.E."/>
            <person name="Utturkar S."/>
            <person name="Brown S.D."/>
            <person name="Moo-Young M."/>
            <person name="Chung D.A."/>
            <person name="Chou C.P."/>
        </authorList>
    </citation>
    <scope>NUCLEOTIDE SEQUENCE [LARGE SCALE GENOMIC DNA]</scope>
    <source>
        <strain evidence="4 5">ATCC 6013</strain>
    </source>
</reference>
<feature type="domain" description="Terminase ATPase subunit N-terminal" evidence="2">
    <location>
        <begin position="12"/>
        <end position="59"/>
    </location>
</feature>
<accession>A0A0H3JAB8</accession>
<reference evidence="3 6" key="1">
    <citation type="journal article" date="2015" name="Genome Announc.">
        <title>Complete Genome Sequence of the Nitrogen-Fixing and Solvent-Producing Clostridium pasteurianum DSM 525.</title>
        <authorList>
            <person name="Poehlein A."/>
            <person name="Grosse-Honebrink A."/>
            <person name="Zhang Y."/>
            <person name="Minton N.P."/>
            <person name="Daniel R."/>
        </authorList>
    </citation>
    <scope>NUCLEOTIDE SEQUENCE [LARGE SCALE GENOMIC DNA]</scope>
    <source>
        <strain evidence="3">DSM 525</strain>
        <strain evidence="6">DSM 525 / ATCC 6013</strain>
    </source>
</reference>
<proteinExistence type="predicted"/>
<dbReference type="eggNOG" id="COG3415">
    <property type="taxonomic scope" value="Bacteria"/>
</dbReference>
<evidence type="ECO:0000313" key="4">
    <source>
        <dbReference type="EMBL" id="KRU11577.1"/>
    </source>
</evidence>
<name>A0A0H3JAB8_CLOPA</name>
<dbReference type="InterPro" id="IPR010332">
    <property type="entry name" value="ATPase_terminase-su_N"/>
</dbReference>
<dbReference type="KEGG" id="cpat:CLPA_c23550"/>
<gene>
    <name evidence="3" type="ORF">CLPA_c23550</name>
    <name evidence="4" type="ORF">CP6013_00824</name>
</gene>
<evidence type="ECO:0000313" key="5">
    <source>
        <dbReference type="Proteomes" id="UP000028042"/>
    </source>
</evidence>
<dbReference type="KEGG" id="cpae:CPAST_c23550"/>
<dbReference type="AlphaFoldDB" id="A0A0H3JAB8"/>
<sequence>MCKRYSVLLRHYEGFTNKRIAKMEGLEIHAVGRYIKNYKSKGLVGLEMEHSTGTKRKLTQPPCTKTGVV</sequence>
<reference evidence="4" key="2">
    <citation type="submission" date="2015-10" db="EMBL/GenBank/DDBJ databases">
        <title>Improved Draft Genome Sequence of Clostridium pasteurianum Strain ATCC 6013 (DSM 525) Using a Hybrid Next-Generation Sequencing Approach.</title>
        <authorList>
            <person name="Pyne M.E."/>
            <person name="Utturkar S.M."/>
            <person name="Brown S.D."/>
            <person name="Moo-Young M."/>
            <person name="Chung D.A."/>
            <person name="Chou P.C."/>
        </authorList>
    </citation>
    <scope>NUCLEOTIDE SEQUENCE</scope>
    <source>
        <strain evidence="4">ATCC 6013</strain>
    </source>
</reference>
<dbReference type="GeneID" id="93074499"/>
<evidence type="ECO:0000256" key="1">
    <source>
        <dbReference type="SAM" id="MobiDB-lite"/>
    </source>
</evidence>
<organism evidence="3 6">
    <name type="scientific">Clostridium pasteurianum DSM 525 = ATCC 6013</name>
    <dbReference type="NCBI Taxonomy" id="1262449"/>
    <lineage>
        <taxon>Bacteria</taxon>
        <taxon>Bacillati</taxon>
        <taxon>Bacillota</taxon>
        <taxon>Clostridia</taxon>
        <taxon>Eubacteriales</taxon>
        <taxon>Clostridiaceae</taxon>
        <taxon>Clostridium</taxon>
    </lineage>
</organism>
<protein>
    <submittedName>
        <fullName evidence="3 4">Transposase</fullName>
    </submittedName>
</protein>
<feature type="region of interest" description="Disordered" evidence="1">
    <location>
        <begin position="49"/>
        <end position="69"/>
    </location>
</feature>
<evidence type="ECO:0000259" key="2">
    <source>
        <dbReference type="Pfam" id="PF06056"/>
    </source>
</evidence>
<evidence type="ECO:0000313" key="6">
    <source>
        <dbReference type="Proteomes" id="UP000030905"/>
    </source>
</evidence>
<dbReference type="Pfam" id="PF06056">
    <property type="entry name" value="Terminase_5"/>
    <property type="match status" value="1"/>
</dbReference>
<dbReference type="RefSeq" id="WP_003441376.1">
    <property type="nucleotide sequence ID" value="NZ_ANZB01000002.1"/>
</dbReference>
<dbReference type="Proteomes" id="UP000028042">
    <property type="component" value="Unassembled WGS sequence"/>
</dbReference>
<dbReference type="EMBL" id="CP009268">
    <property type="protein sequence ID" value="AJA52413.1"/>
    <property type="molecule type" value="Genomic_DNA"/>
</dbReference>
<dbReference type="EMBL" id="JPGY02000001">
    <property type="protein sequence ID" value="KRU11577.1"/>
    <property type="molecule type" value="Genomic_DNA"/>
</dbReference>
<evidence type="ECO:0000313" key="3">
    <source>
        <dbReference type="EMBL" id="AJA52413.1"/>
    </source>
</evidence>